<proteinExistence type="predicted"/>
<dbReference type="AlphaFoldDB" id="A0A7L5A2Y0"/>
<dbReference type="RefSeq" id="WP_151077695.1">
    <property type="nucleotide sequence ID" value="NZ_CP047647.1"/>
</dbReference>
<gene>
    <name evidence="1" type="ORF">F0P96_04800</name>
</gene>
<dbReference type="SUPFAM" id="SSF48452">
    <property type="entry name" value="TPR-like"/>
    <property type="match status" value="1"/>
</dbReference>
<dbReference type="Pfam" id="PF12771">
    <property type="entry name" value="SusD-like_2"/>
    <property type="match status" value="1"/>
</dbReference>
<name>A0A7L5A2Y0_9BACT</name>
<protein>
    <submittedName>
        <fullName evidence="1">SusD/RagB family nutrient-binding outer membrane lipoprotein</fullName>
    </submittedName>
</protein>
<dbReference type="Proteomes" id="UP000326380">
    <property type="component" value="Unassembled WGS sequence"/>
</dbReference>
<reference evidence="1 2" key="1">
    <citation type="submission" date="2019-09" db="EMBL/GenBank/DDBJ databases">
        <title>Genome sequence of Hymenobacter sp. M3.</title>
        <authorList>
            <person name="Srinivasan S."/>
        </authorList>
    </citation>
    <scope>NUCLEOTIDE SEQUENCE [LARGE SCALE GENOMIC DNA]</scope>
    <source>
        <strain evidence="1 2">M3</strain>
    </source>
</reference>
<dbReference type="PROSITE" id="PS51257">
    <property type="entry name" value="PROKAR_LIPOPROTEIN"/>
    <property type="match status" value="1"/>
</dbReference>
<dbReference type="EMBL" id="VTWU01000002">
    <property type="protein sequence ID" value="KAA9338170.1"/>
    <property type="molecule type" value="Genomic_DNA"/>
</dbReference>
<organism evidence="1 2">
    <name type="scientific">Hymenobacter busanensis</name>
    <dbReference type="NCBI Taxonomy" id="2607656"/>
    <lineage>
        <taxon>Bacteria</taxon>
        <taxon>Pseudomonadati</taxon>
        <taxon>Bacteroidota</taxon>
        <taxon>Cytophagia</taxon>
        <taxon>Cytophagales</taxon>
        <taxon>Hymenobacteraceae</taxon>
        <taxon>Hymenobacter</taxon>
    </lineage>
</organism>
<dbReference type="Gene3D" id="1.25.40.390">
    <property type="match status" value="1"/>
</dbReference>
<evidence type="ECO:0000313" key="2">
    <source>
        <dbReference type="Proteomes" id="UP000326380"/>
    </source>
</evidence>
<evidence type="ECO:0000313" key="1">
    <source>
        <dbReference type="EMBL" id="KAA9338170.1"/>
    </source>
</evidence>
<dbReference type="InterPro" id="IPR041662">
    <property type="entry name" value="SusD-like_2"/>
</dbReference>
<sequence length="488" mass="53964">MKKFLLLLGLALGGTVLTACEDFLDVNSDPNNPGTTTPNYLLPSIISNGIQVQSNTSARTAYFTQHLASRSANGVPADQYILINDNSNATFNNTYYLSAGNIPLMNRLAQEEGSAYYVGAGKIMMALLISHVTDMIGDVPYSEAFKGEQNFTPKYDPQEQVYESIYQLLDEGVVEMSKPTSANSRPFYTGSPTVSGDILYQGNTDRWVKLAWSLKARQYHHTTKKANYNPATTLSYLAKGFTSSADDAQLQFQTPVAPLSNTTNFYGPARVNFNSATYGRNFIKYLDGTAFGVVDPRYPIMATTSSVGADPGRGLNPVPTGVTDFYSSYYARELGYQEVITYHELKFIEAEAAFLANQKARALTAYKEGIRLHMTKIGVPAAQITTYLASAAVAQTEADLSLKNIMEQKYIALFLNPEAWVDMRRYDFAPTIYPNLTYPVGASANARGEYPRRLLYPTAEVSFNLAEVLKAGGNEPTFIIKRMWWDMP</sequence>
<accession>A0A7L5A2Y0</accession>
<keyword evidence="2" id="KW-1185">Reference proteome</keyword>
<keyword evidence="1" id="KW-0449">Lipoprotein</keyword>
<dbReference type="InterPro" id="IPR011990">
    <property type="entry name" value="TPR-like_helical_dom_sf"/>
</dbReference>
<comment type="caution">
    <text evidence="1">The sequence shown here is derived from an EMBL/GenBank/DDBJ whole genome shotgun (WGS) entry which is preliminary data.</text>
</comment>